<dbReference type="InterPro" id="IPR001841">
    <property type="entry name" value="Znf_RING"/>
</dbReference>
<reference evidence="8" key="1">
    <citation type="journal article" date="2013" name="J. Plant Res.">
        <title>Effect of fungi and light on seed germination of three Opuntia species from semiarid lands of central Mexico.</title>
        <authorList>
            <person name="Delgado-Sanchez P."/>
            <person name="Jimenez-Bremont J.F."/>
            <person name="Guerrero-Gonzalez Mde L."/>
            <person name="Flores J."/>
        </authorList>
    </citation>
    <scope>NUCLEOTIDE SEQUENCE</scope>
    <source>
        <tissue evidence="8">Cladode</tissue>
    </source>
</reference>
<keyword evidence="3 6" id="KW-0863">Zinc-finger</keyword>
<evidence type="ECO:0000256" key="5">
    <source>
        <dbReference type="ARBA" id="ARBA00023136"/>
    </source>
</evidence>
<dbReference type="AlphaFoldDB" id="A0A7C9CVR4"/>
<dbReference type="EMBL" id="GISG01037460">
    <property type="protein sequence ID" value="MBA4622189.1"/>
    <property type="molecule type" value="Transcribed_RNA"/>
</dbReference>
<keyword evidence="5" id="KW-0472">Membrane</keyword>
<dbReference type="SUPFAM" id="SSF57850">
    <property type="entry name" value="RING/U-box"/>
    <property type="match status" value="1"/>
</dbReference>
<evidence type="ECO:0000256" key="6">
    <source>
        <dbReference type="PROSITE-ProRule" id="PRU00175"/>
    </source>
</evidence>
<proteinExistence type="predicted"/>
<evidence type="ECO:0000256" key="3">
    <source>
        <dbReference type="ARBA" id="ARBA00022771"/>
    </source>
</evidence>
<dbReference type="GO" id="GO:0008270">
    <property type="term" value="F:zinc ion binding"/>
    <property type="evidence" value="ECO:0007669"/>
    <property type="project" value="UniProtKB-KW"/>
</dbReference>
<keyword evidence="4" id="KW-0862">Zinc</keyword>
<evidence type="ECO:0000256" key="2">
    <source>
        <dbReference type="ARBA" id="ARBA00022723"/>
    </source>
</evidence>
<dbReference type="InterPro" id="IPR013083">
    <property type="entry name" value="Znf_RING/FYVE/PHD"/>
</dbReference>
<name>A0A7C9CVR4_OPUST</name>
<comment type="subcellular location">
    <subcellularLocation>
        <location evidence="1">Membrane</location>
    </subcellularLocation>
</comment>
<evidence type="ECO:0000256" key="1">
    <source>
        <dbReference type="ARBA" id="ARBA00004370"/>
    </source>
</evidence>
<protein>
    <recommendedName>
        <fullName evidence="7">RING-type domain-containing protein</fullName>
    </recommendedName>
</protein>
<dbReference type="Pfam" id="PF13639">
    <property type="entry name" value="zf-RING_2"/>
    <property type="match status" value="1"/>
</dbReference>
<evidence type="ECO:0000256" key="4">
    <source>
        <dbReference type="ARBA" id="ARBA00022833"/>
    </source>
</evidence>
<dbReference type="PANTHER" id="PTHR46151">
    <property type="entry name" value="NEP1-INTERACTING PROTEIN-LIKE 2"/>
    <property type="match status" value="1"/>
</dbReference>
<evidence type="ECO:0000313" key="8">
    <source>
        <dbReference type="EMBL" id="MBA4622189.1"/>
    </source>
</evidence>
<dbReference type="GO" id="GO:0016020">
    <property type="term" value="C:membrane"/>
    <property type="evidence" value="ECO:0007669"/>
    <property type="project" value="UniProtKB-SubCell"/>
</dbReference>
<dbReference type="PROSITE" id="PS50089">
    <property type="entry name" value="ZF_RING_2"/>
    <property type="match status" value="1"/>
</dbReference>
<sequence length="135" mass="15878">MMQPLKEMILYLADVLADFTIGRCFQDTLKKVLELQTKAMMEHLKEGLNHLWVDDNDCHGYIYVRIPHNDTKTIIIEGETFHMFEFNDCCPICLEDFKAEDMGLCLVRCRHLFHLHCIDQWLINNASCPTCRRQA</sequence>
<dbReference type="PANTHER" id="PTHR46151:SF7">
    <property type="entry name" value="NEP1-INTERACTING PROTEIN 1"/>
    <property type="match status" value="1"/>
</dbReference>
<evidence type="ECO:0000259" key="7">
    <source>
        <dbReference type="PROSITE" id="PS50089"/>
    </source>
</evidence>
<dbReference type="SMART" id="SM00184">
    <property type="entry name" value="RING"/>
    <property type="match status" value="1"/>
</dbReference>
<keyword evidence="2" id="KW-0479">Metal-binding</keyword>
<accession>A0A7C9CVR4</accession>
<reference evidence="8" key="2">
    <citation type="submission" date="2020-07" db="EMBL/GenBank/DDBJ databases">
        <authorList>
            <person name="Vera ALvarez R."/>
            <person name="Arias-Moreno D.M."/>
            <person name="Jimenez-Jacinto V."/>
            <person name="Jimenez-Bremont J.F."/>
            <person name="Swaminathan K."/>
            <person name="Moose S.P."/>
            <person name="Guerrero-Gonzalez M.L."/>
            <person name="Marino-Ramirez L."/>
            <person name="Landsman D."/>
            <person name="Rodriguez-Kessler M."/>
            <person name="Delgado-Sanchez P."/>
        </authorList>
    </citation>
    <scope>NUCLEOTIDE SEQUENCE</scope>
    <source>
        <tissue evidence="8">Cladode</tissue>
    </source>
</reference>
<organism evidence="8">
    <name type="scientific">Opuntia streptacantha</name>
    <name type="common">Prickly pear cactus</name>
    <name type="synonym">Opuntia cardona</name>
    <dbReference type="NCBI Taxonomy" id="393608"/>
    <lineage>
        <taxon>Eukaryota</taxon>
        <taxon>Viridiplantae</taxon>
        <taxon>Streptophyta</taxon>
        <taxon>Embryophyta</taxon>
        <taxon>Tracheophyta</taxon>
        <taxon>Spermatophyta</taxon>
        <taxon>Magnoliopsida</taxon>
        <taxon>eudicotyledons</taxon>
        <taxon>Gunneridae</taxon>
        <taxon>Pentapetalae</taxon>
        <taxon>Caryophyllales</taxon>
        <taxon>Cactineae</taxon>
        <taxon>Cactaceae</taxon>
        <taxon>Opuntioideae</taxon>
        <taxon>Opuntia</taxon>
    </lineage>
</organism>
<feature type="domain" description="RING-type" evidence="7">
    <location>
        <begin position="90"/>
        <end position="132"/>
    </location>
</feature>
<dbReference type="Gene3D" id="3.30.40.10">
    <property type="entry name" value="Zinc/RING finger domain, C3HC4 (zinc finger)"/>
    <property type="match status" value="1"/>
</dbReference>